<organism evidence="1 2">
    <name type="scientific">Paracoccus mutanolyticus</name>
    <dbReference type="NCBI Taxonomy" id="1499308"/>
    <lineage>
        <taxon>Bacteria</taxon>
        <taxon>Pseudomonadati</taxon>
        <taxon>Pseudomonadota</taxon>
        <taxon>Alphaproteobacteria</taxon>
        <taxon>Rhodobacterales</taxon>
        <taxon>Paracoccaceae</taxon>
        <taxon>Paracoccus</taxon>
    </lineage>
</organism>
<proteinExistence type="predicted"/>
<evidence type="ECO:0000313" key="1">
    <source>
        <dbReference type="EMBL" id="AWX93888.1"/>
    </source>
</evidence>
<dbReference type="EMBL" id="CP030239">
    <property type="protein sequence ID" value="AWX93888.1"/>
    <property type="molecule type" value="Genomic_DNA"/>
</dbReference>
<sequence>MREVFCTLAHLKQTFSRVESSWRPASQEESYEIVRRRLFKEIPGDKFHHRENTLKQFVKLYREDGERCSARRG</sequence>
<keyword evidence="2" id="KW-1185">Reference proteome</keyword>
<gene>
    <name evidence="1" type="ORF">DPM13_15050</name>
</gene>
<name>A0ABN5M780_9RHOB</name>
<dbReference type="Proteomes" id="UP000249922">
    <property type="component" value="Chromosome"/>
</dbReference>
<reference evidence="1 2" key="1">
    <citation type="submission" date="2018-06" db="EMBL/GenBank/DDBJ databases">
        <title>Complete genome sequence of Paracoccus mutanolyticus strain RSP-02 isolated from cellulosic waste.</title>
        <authorList>
            <person name="Amrutha R.N."/>
            <person name="Shrivastav A."/>
            <person name="Buddana S.K."/>
            <person name="Deshpande U."/>
            <person name="Prakasham R.S."/>
        </authorList>
    </citation>
    <scope>NUCLEOTIDE SEQUENCE [LARGE SCALE GENOMIC DNA]</scope>
    <source>
        <strain evidence="1 2">RSP-02</strain>
    </source>
</reference>
<protein>
    <submittedName>
        <fullName evidence="1">Uncharacterized protein</fullName>
    </submittedName>
</protein>
<evidence type="ECO:0000313" key="2">
    <source>
        <dbReference type="Proteomes" id="UP000249922"/>
    </source>
</evidence>
<accession>A0ABN5M780</accession>